<dbReference type="PROSITE" id="PS00211">
    <property type="entry name" value="ABC_TRANSPORTER_1"/>
    <property type="match status" value="1"/>
</dbReference>
<dbReference type="InterPro" id="IPR003593">
    <property type="entry name" value="AAA+_ATPase"/>
</dbReference>
<dbReference type="GO" id="GO:0005524">
    <property type="term" value="F:ATP binding"/>
    <property type="evidence" value="ECO:0007669"/>
    <property type="project" value="UniProtKB-KW"/>
</dbReference>
<evidence type="ECO:0000256" key="2">
    <source>
        <dbReference type="ARBA" id="ARBA00022741"/>
    </source>
</evidence>
<organism evidence="5 6">
    <name type="scientific">Ruminococcus turbiniformis</name>
    <dbReference type="NCBI Taxonomy" id="2881258"/>
    <lineage>
        <taxon>Bacteria</taxon>
        <taxon>Bacillati</taxon>
        <taxon>Bacillota</taxon>
        <taxon>Clostridia</taxon>
        <taxon>Eubacteriales</taxon>
        <taxon>Oscillospiraceae</taxon>
        <taxon>Ruminococcus</taxon>
    </lineage>
</organism>
<keyword evidence="2" id="KW-0547">Nucleotide-binding</keyword>
<evidence type="ECO:0000313" key="5">
    <source>
        <dbReference type="EMBL" id="MCC2252928.1"/>
    </source>
</evidence>
<feature type="domain" description="ABC transporter" evidence="4">
    <location>
        <begin position="7"/>
        <end position="237"/>
    </location>
</feature>
<protein>
    <submittedName>
        <fullName evidence="5">ABC transporter ATP-binding protein</fullName>
    </submittedName>
</protein>
<comment type="caution">
    <text evidence="5">The sequence shown here is derived from an EMBL/GenBank/DDBJ whole genome shotgun (WGS) entry which is preliminary data.</text>
</comment>
<sequence length="251" mass="28691">MENRTKISISHVSKSFEDKKQVRHQVLDDINIEVKENEFLVLLGAGKSGKSVLLDIITGLDTDYEGKVEFSDGSRSTKDIGIVFQKYALFPWKTVMENVEMNQKFRGMGKQERKEKAEKYLKLVGLSGFENHYPNQISGGMKQRVAIARAFAGESDIMVMDEPFGALDAQTRYQMEEELLKIWEEAKRTVIFVTNNIEEAVYLGDRILLLGGSPSTIAKEYVPDMERPRKYTHPDFLELRNRIAGDFELVL</sequence>
<evidence type="ECO:0000313" key="6">
    <source>
        <dbReference type="Proteomes" id="UP001198151"/>
    </source>
</evidence>
<dbReference type="PROSITE" id="PS50893">
    <property type="entry name" value="ABC_TRANSPORTER_2"/>
    <property type="match status" value="1"/>
</dbReference>
<keyword evidence="3 5" id="KW-0067">ATP-binding</keyword>
<dbReference type="InterPro" id="IPR017871">
    <property type="entry name" value="ABC_transporter-like_CS"/>
</dbReference>
<dbReference type="SMART" id="SM00382">
    <property type="entry name" value="AAA"/>
    <property type="match status" value="1"/>
</dbReference>
<name>A0ABS8FU95_9FIRM</name>
<dbReference type="RefSeq" id="WP_227706097.1">
    <property type="nucleotide sequence ID" value="NZ_JAJEQX010000001.1"/>
</dbReference>
<dbReference type="CDD" id="cd03293">
    <property type="entry name" value="ABC_NrtD_SsuB_transporters"/>
    <property type="match status" value="1"/>
</dbReference>
<evidence type="ECO:0000256" key="1">
    <source>
        <dbReference type="ARBA" id="ARBA00022448"/>
    </source>
</evidence>
<dbReference type="EMBL" id="JAJEQX010000001">
    <property type="protein sequence ID" value="MCC2252928.1"/>
    <property type="molecule type" value="Genomic_DNA"/>
</dbReference>
<dbReference type="SUPFAM" id="SSF52540">
    <property type="entry name" value="P-loop containing nucleoside triphosphate hydrolases"/>
    <property type="match status" value="1"/>
</dbReference>
<dbReference type="Pfam" id="PF00005">
    <property type="entry name" value="ABC_tran"/>
    <property type="match status" value="1"/>
</dbReference>
<evidence type="ECO:0000256" key="3">
    <source>
        <dbReference type="ARBA" id="ARBA00022840"/>
    </source>
</evidence>
<reference evidence="5 6" key="1">
    <citation type="submission" date="2021-10" db="EMBL/GenBank/DDBJ databases">
        <title>Anaerobic single-cell dispensing facilitates the cultivation of human gut bacteria.</title>
        <authorList>
            <person name="Afrizal A."/>
        </authorList>
    </citation>
    <scope>NUCLEOTIDE SEQUENCE [LARGE SCALE GENOMIC DNA]</scope>
    <source>
        <strain evidence="5 6">CLA-AA-H200</strain>
    </source>
</reference>
<keyword evidence="1" id="KW-0813">Transport</keyword>
<dbReference type="InterPro" id="IPR003439">
    <property type="entry name" value="ABC_transporter-like_ATP-bd"/>
</dbReference>
<dbReference type="InterPro" id="IPR027417">
    <property type="entry name" value="P-loop_NTPase"/>
</dbReference>
<dbReference type="Proteomes" id="UP001198151">
    <property type="component" value="Unassembled WGS sequence"/>
</dbReference>
<dbReference type="InterPro" id="IPR050166">
    <property type="entry name" value="ABC_transporter_ATP-bind"/>
</dbReference>
<keyword evidence="6" id="KW-1185">Reference proteome</keyword>
<dbReference type="PANTHER" id="PTHR42788:SF13">
    <property type="entry name" value="ALIPHATIC SULFONATES IMPORT ATP-BINDING PROTEIN SSUB"/>
    <property type="match status" value="1"/>
</dbReference>
<evidence type="ECO:0000259" key="4">
    <source>
        <dbReference type="PROSITE" id="PS50893"/>
    </source>
</evidence>
<gene>
    <name evidence="5" type="ORF">LKD70_00475</name>
</gene>
<dbReference type="PANTHER" id="PTHR42788">
    <property type="entry name" value="TAURINE IMPORT ATP-BINDING PROTEIN-RELATED"/>
    <property type="match status" value="1"/>
</dbReference>
<accession>A0ABS8FU95</accession>
<proteinExistence type="predicted"/>
<dbReference type="Gene3D" id="3.40.50.300">
    <property type="entry name" value="P-loop containing nucleotide triphosphate hydrolases"/>
    <property type="match status" value="1"/>
</dbReference>